<keyword evidence="3" id="KW-0804">Transcription</keyword>
<dbReference type="PANTHER" id="PTHR33204">
    <property type="entry name" value="TRANSCRIPTIONAL REGULATOR, MARR FAMILY"/>
    <property type="match status" value="1"/>
</dbReference>
<keyword evidence="2" id="KW-0238">DNA-binding</keyword>
<dbReference type="PROSITE" id="PS51118">
    <property type="entry name" value="HTH_HXLR"/>
    <property type="match status" value="1"/>
</dbReference>
<dbReference type="Gene3D" id="1.10.10.10">
    <property type="entry name" value="Winged helix-like DNA-binding domain superfamily/Winged helix DNA-binding domain"/>
    <property type="match status" value="1"/>
</dbReference>
<dbReference type="InterPro" id="IPR036390">
    <property type="entry name" value="WH_DNA-bd_sf"/>
</dbReference>
<protein>
    <submittedName>
        <fullName evidence="5">HxlR family transcriptional regulator</fullName>
    </submittedName>
</protein>
<dbReference type="CDD" id="cd00090">
    <property type="entry name" value="HTH_ARSR"/>
    <property type="match status" value="1"/>
</dbReference>
<dbReference type="Proteomes" id="UP000237752">
    <property type="component" value="Unassembled WGS sequence"/>
</dbReference>
<feature type="domain" description="HTH hxlR-type" evidence="4">
    <location>
        <begin position="12"/>
        <end position="106"/>
    </location>
</feature>
<sequence length="171" mass="18524">MALGTGYSAQNCSIARALEIVGERWTVLVLRDCFYGVRRFSDLLAHLDISRAVLTDRLSSLVEAGLLVRHAEGGHPEYVLTEAGIAFWPSIFALGRWGDRFGTANPPSRIYTHADCRGDLDDRGVCLSCGAFPGPEDIDASPGPGADNRRTDAVSAALRQRHRLLTPVMSG</sequence>
<keyword evidence="6" id="KW-1185">Reference proteome</keyword>
<dbReference type="RefSeq" id="WP_106350141.1">
    <property type="nucleotide sequence ID" value="NZ_PVUE01000016.1"/>
</dbReference>
<dbReference type="PANTHER" id="PTHR33204:SF18">
    <property type="entry name" value="TRANSCRIPTIONAL REGULATORY PROTEIN"/>
    <property type="match status" value="1"/>
</dbReference>
<reference evidence="5 6" key="1">
    <citation type="submission" date="2018-03" db="EMBL/GenBank/DDBJ databases">
        <title>Genomic Encyclopedia of Archaeal and Bacterial Type Strains, Phase II (KMG-II): from individual species to whole genera.</title>
        <authorList>
            <person name="Goeker M."/>
        </authorList>
    </citation>
    <scope>NUCLEOTIDE SEQUENCE [LARGE SCALE GENOMIC DNA]</scope>
    <source>
        <strain evidence="5 6">DSM 100065</strain>
    </source>
</reference>
<evidence type="ECO:0000256" key="1">
    <source>
        <dbReference type="ARBA" id="ARBA00023015"/>
    </source>
</evidence>
<proteinExistence type="predicted"/>
<evidence type="ECO:0000256" key="2">
    <source>
        <dbReference type="ARBA" id="ARBA00023125"/>
    </source>
</evidence>
<keyword evidence="1" id="KW-0805">Transcription regulation</keyword>
<evidence type="ECO:0000259" key="4">
    <source>
        <dbReference type="PROSITE" id="PS51118"/>
    </source>
</evidence>
<dbReference type="InterPro" id="IPR011991">
    <property type="entry name" value="ArsR-like_HTH"/>
</dbReference>
<evidence type="ECO:0000313" key="5">
    <source>
        <dbReference type="EMBL" id="PRZ40504.1"/>
    </source>
</evidence>
<dbReference type="GO" id="GO:0003677">
    <property type="term" value="F:DNA binding"/>
    <property type="evidence" value="ECO:0007669"/>
    <property type="project" value="UniProtKB-KW"/>
</dbReference>
<organism evidence="5 6">
    <name type="scientific">Antricoccus suffuscus</name>
    <dbReference type="NCBI Taxonomy" id="1629062"/>
    <lineage>
        <taxon>Bacteria</taxon>
        <taxon>Bacillati</taxon>
        <taxon>Actinomycetota</taxon>
        <taxon>Actinomycetes</taxon>
        <taxon>Geodermatophilales</taxon>
        <taxon>Antricoccaceae</taxon>
        <taxon>Antricoccus</taxon>
    </lineage>
</organism>
<gene>
    <name evidence="5" type="ORF">CLV47_11637</name>
</gene>
<dbReference type="EMBL" id="PVUE01000016">
    <property type="protein sequence ID" value="PRZ40504.1"/>
    <property type="molecule type" value="Genomic_DNA"/>
</dbReference>
<accession>A0A2T0ZW38</accession>
<evidence type="ECO:0000313" key="6">
    <source>
        <dbReference type="Proteomes" id="UP000237752"/>
    </source>
</evidence>
<dbReference type="OrthoDB" id="5181972at2"/>
<dbReference type="InterPro" id="IPR002577">
    <property type="entry name" value="HTH_HxlR"/>
</dbReference>
<dbReference type="SUPFAM" id="SSF46785">
    <property type="entry name" value="Winged helix' DNA-binding domain"/>
    <property type="match status" value="1"/>
</dbReference>
<dbReference type="AlphaFoldDB" id="A0A2T0ZW38"/>
<dbReference type="InterPro" id="IPR036388">
    <property type="entry name" value="WH-like_DNA-bd_sf"/>
</dbReference>
<name>A0A2T0ZW38_9ACTN</name>
<dbReference type="Pfam" id="PF01638">
    <property type="entry name" value="HxlR"/>
    <property type="match status" value="1"/>
</dbReference>
<comment type="caution">
    <text evidence="5">The sequence shown here is derived from an EMBL/GenBank/DDBJ whole genome shotgun (WGS) entry which is preliminary data.</text>
</comment>
<evidence type="ECO:0000256" key="3">
    <source>
        <dbReference type="ARBA" id="ARBA00023163"/>
    </source>
</evidence>